<feature type="binding site" evidence="5">
    <location>
        <position position="199"/>
    </location>
    <ligand>
        <name>S-adenosyl-L-methionine</name>
        <dbReference type="ChEBI" id="CHEBI:59789"/>
    </ligand>
</feature>
<comment type="catalytic activity">
    <reaction evidence="4 5">
        <text>L-glutaminyl-[peptide chain release factor] + S-adenosyl-L-methionine = N(5)-methyl-L-glutaminyl-[peptide chain release factor] + S-adenosyl-L-homocysteine + H(+)</text>
        <dbReference type="Rhea" id="RHEA:42896"/>
        <dbReference type="Rhea" id="RHEA-COMP:10271"/>
        <dbReference type="Rhea" id="RHEA-COMP:10272"/>
        <dbReference type="ChEBI" id="CHEBI:15378"/>
        <dbReference type="ChEBI" id="CHEBI:30011"/>
        <dbReference type="ChEBI" id="CHEBI:57856"/>
        <dbReference type="ChEBI" id="CHEBI:59789"/>
        <dbReference type="ChEBI" id="CHEBI:61891"/>
        <dbReference type="EC" id="2.1.1.297"/>
    </reaction>
</comment>
<keyword evidence="2 5" id="KW-0808">Transferase</keyword>
<dbReference type="Pfam" id="PF17827">
    <property type="entry name" value="PrmC_N"/>
    <property type="match status" value="1"/>
</dbReference>
<feature type="binding site" evidence="5">
    <location>
        <position position="158"/>
    </location>
    <ligand>
        <name>S-adenosyl-L-methionine</name>
        <dbReference type="ChEBI" id="CHEBI:59789"/>
    </ligand>
</feature>
<feature type="binding site" evidence="5">
    <location>
        <begin position="199"/>
        <end position="202"/>
    </location>
    <ligand>
        <name>substrate</name>
    </ligand>
</feature>
<feature type="domain" description="Methyltransferase small" evidence="6">
    <location>
        <begin position="128"/>
        <end position="206"/>
    </location>
</feature>
<reference evidence="8" key="2">
    <citation type="submission" date="2021-04" db="EMBL/GenBank/DDBJ databases">
        <authorList>
            <person name="Gilroy R."/>
        </authorList>
    </citation>
    <scope>NUCLEOTIDE SEQUENCE</scope>
    <source>
        <strain evidence="8">CHK165-2605</strain>
    </source>
</reference>
<evidence type="ECO:0000259" key="6">
    <source>
        <dbReference type="Pfam" id="PF05175"/>
    </source>
</evidence>
<dbReference type="InterPro" id="IPR007848">
    <property type="entry name" value="Small_mtfrase_dom"/>
</dbReference>
<dbReference type="PANTHER" id="PTHR18895:SF74">
    <property type="entry name" value="MTRF1L RELEASE FACTOR GLUTAMINE METHYLTRANSFERASE"/>
    <property type="match status" value="1"/>
</dbReference>
<evidence type="ECO:0000313" key="9">
    <source>
        <dbReference type="Proteomes" id="UP000823895"/>
    </source>
</evidence>
<dbReference type="NCBIfam" id="TIGR00536">
    <property type="entry name" value="hemK_fam"/>
    <property type="match status" value="1"/>
</dbReference>
<dbReference type="Gene3D" id="3.40.50.150">
    <property type="entry name" value="Vaccinia Virus protein VP39"/>
    <property type="match status" value="1"/>
</dbReference>
<dbReference type="EMBL" id="DWWI01000195">
    <property type="protein sequence ID" value="HJC43842.1"/>
    <property type="molecule type" value="Genomic_DNA"/>
</dbReference>
<keyword evidence="1 5" id="KW-0489">Methyltransferase</keyword>
<reference evidence="8" key="1">
    <citation type="journal article" date="2021" name="PeerJ">
        <title>Extensive microbial diversity within the chicken gut microbiome revealed by metagenomics and culture.</title>
        <authorList>
            <person name="Gilroy R."/>
            <person name="Ravi A."/>
            <person name="Getino M."/>
            <person name="Pursley I."/>
            <person name="Horton D.L."/>
            <person name="Alikhan N.F."/>
            <person name="Baker D."/>
            <person name="Gharbi K."/>
            <person name="Hall N."/>
            <person name="Watson M."/>
            <person name="Adriaenssens E.M."/>
            <person name="Foster-Nyarko E."/>
            <person name="Jarju S."/>
            <person name="Secka A."/>
            <person name="Antonio M."/>
            <person name="Oren A."/>
            <person name="Chaudhuri R.R."/>
            <person name="La Ragione R."/>
            <person name="Hildebrand F."/>
            <person name="Pallen M.J."/>
        </authorList>
    </citation>
    <scope>NUCLEOTIDE SEQUENCE</scope>
    <source>
        <strain evidence="8">CHK165-2605</strain>
    </source>
</reference>
<name>A0A9D2T2A4_9FIRM</name>
<organism evidence="8 9">
    <name type="scientific">Candidatus Mediterraneibacter gallistercoris</name>
    <dbReference type="NCBI Taxonomy" id="2838671"/>
    <lineage>
        <taxon>Bacteria</taxon>
        <taxon>Bacillati</taxon>
        <taxon>Bacillota</taxon>
        <taxon>Clostridia</taxon>
        <taxon>Lachnospirales</taxon>
        <taxon>Lachnospiraceae</taxon>
        <taxon>Mediterraneibacter</taxon>
    </lineage>
</organism>
<proteinExistence type="inferred from homology"/>
<feature type="domain" description="Release factor glutamine methyltransferase N-terminal" evidence="7">
    <location>
        <begin position="12"/>
        <end position="81"/>
    </location>
</feature>
<dbReference type="SUPFAM" id="SSF53335">
    <property type="entry name" value="S-adenosyl-L-methionine-dependent methyltransferases"/>
    <property type="match status" value="1"/>
</dbReference>
<dbReference type="InterPro" id="IPR004556">
    <property type="entry name" value="HemK-like"/>
</dbReference>
<dbReference type="AlphaFoldDB" id="A0A9D2T2A4"/>
<dbReference type="CDD" id="cd02440">
    <property type="entry name" value="AdoMet_MTases"/>
    <property type="match status" value="1"/>
</dbReference>
<comment type="function">
    <text evidence="5">Methylates the class 1 translation termination release factors RF1/PrfA and RF2/PrfB on the glutamine residue of the universally conserved GGQ motif.</text>
</comment>
<evidence type="ECO:0000256" key="5">
    <source>
        <dbReference type="HAMAP-Rule" id="MF_02126"/>
    </source>
</evidence>
<comment type="similarity">
    <text evidence="5">Belongs to the protein N5-glutamine methyltransferase family. PrmC subfamily.</text>
</comment>
<keyword evidence="3 5" id="KW-0949">S-adenosyl-L-methionine</keyword>
<dbReference type="PANTHER" id="PTHR18895">
    <property type="entry name" value="HEMK METHYLTRANSFERASE"/>
    <property type="match status" value="1"/>
</dbReference>
<dbReference type="Pfam" id="PF05175">
    <property type="entry name" value="MTS"/>
    <property type="match status" value="1"/>
</dbReference>
<accession>A0A9D2T2A4</accession>
<sequence length="294" mass="33008">MSSGDRYSLEHAYRQGAVKLRNAGVPEAKLDAWYLLEYVTGIGRAAYYADPEKMLTAEQSAEYDRCIETRCRRVPLQHITGEQEFMGLSFLVNGDVLIPRQDTEILVETALDILNRDEDISGKSTEDIRLLDLCTGSGCILLSVLHYAKCRAEGIGSDLSARALAVAEQNAERLHIPAKFIESDLYENISGRFLMIMSNPPYIKSSEIAGLQDEVKFHDPIEALDGREDGLYFYRKIIAESPSYLENGGYLIFETGYDQAADVTELMRLQGFTGIHVKKDLAGLDRVVYGRYIR</sequence>
<evidence type="ECO:0000256" key="3">
    <source>
        <dbReference type="ARBA" id="ARBA00022691"/>
    </source>
</evidence>
<evidence type="ECO:0000256" key="2">
    <source>
        <dbReference type="ARBA" id="ARBA00022679"/>
    </source>
</evidence>
<dbReference type="InterPro" id="IPR019874">
    <property type="entry name" value="RF_methyltr_PrmC"/>
</dbReference>
<evidence type="ECO:0000256" key="4">
    <source>
        <dbReference type="ARBA" id="ARBA00048391"/>
    </source>
</evidence>
<dbReference type="InterPro" id="IPR040758">
    <property type="entry name" value="PrmC_N"/>
</dbReference>
<evidence type="ECO:0000259" key="7">
    <source>
        <dbReference type="Pfam" id="PF17827"/>
    </source>
</evidence>
<dbReference type="HAMAP" id="MF_02126">
    <property type="entry name" value="RF_methyltr_PrmC"/>
    <property type="match status" value="1"/>
</dbReference>
<gene>
    <name evidence="5 8" type="primary">prmC</name>
    <name evidence="8" type="ORF">H9756_09230</name>
</gene>
<dbReference type="InterPro" id="IPR029063">
    <property type="entry name" value="SAM-dependent_MTases_sf"/>
</dbReference>
<dbReference type="InterPro" id="IPR050320">
    <property type="entry name" value="N5-glutamine_MTase"/>
</dbReference>
<dbReference type="NCBIfam" id="TIGR03534">
    <property type="entry name" value="RF_mod_PrmC"/>
    <property type="match status" value="1"/>
</dbReference>
<evidence type="ECO:0000313" key="8">
    <source>
        <dbReference type="EMBL" id="HJC43842.1"/>
    </source>
</evidence>
<dbReference type="Proteomes" id="UP000823895">
    <property type="component" value="Unassembled WGS sequence"/>
</dbReference>
<protein>
    <recommendedName>
        <fullName evidence="5">Release factor glutamine methyltransferase</fullName>
        <shortName evidence="5">RF MTase</shortName>
        <ecNumber evidence="5">2.1.1.297</ecNumber>
    </recommendedName>
    <alternativeName>
        <fullName evidence="5">N5-glutamine methyltransferase PrmC</fullName>
    </alternativeName>
    <alternativeName>
        <fullName evidence="5">Protein-(glutamine-N5) MTase PrmC</fullName>
    </alternativeName>
    <alternativeName>
        <fullName evidence="5">Protein-glutamine N-methyltransferase PrmC</fullName>
    </alternativeName>
</protein>
<dbReference type="GO" id="GO:0032259">
    <property type="term" value="P:methylation"/>
    <property type="evidence" value="ECO:0007669"/>
    <property type="project" value="UniProtKB-KW"/>
</dbReference>
<comment type="caution">
    <text evidence="5">Lacks conserved residue(s) required for the propagation of feature annotation.</text>
</comment>
<comment type="caution">
    <text evidence="8">The sequence shown here is derived from an EMBL/GenBank/DDBJ whole genome shotgun (WGS) entry which is preliminary data.</text>
</comment>
<dbReference type="GO" id="GO:0102559">
    <property type="term" value="F:peptide chain release factor N(5)-glutamine methyltransferase activity"/>
    <property type="evidence" value="ECO:0007669"/>
    <property type="project" value="UniProtKB-EC"/>
</dbReference>
<dbReference type="EC" id="2.1.1.297" evidence="5"/>
<dbReference type="Gene3D" id="1.10.8.10">
    <property type="entry name" value="DNA helicase RuvA subunit, C-terminal domain"/>
    <property type="match status" value="1"/>
</dbReference>
<evidence type="ECO:0000256" key="1">
    <source>
        <dbReference type="ARBA" id="ARBA00022603"/>
    </source>
</evidence>